<organism evidence="1 2">
    <name type="scientific">Patella caerulea</name>
    <name type="common">Rayed Mediterranean limpet</name>
    <dbReference type="NCBI Taxonomy" id="87958"/>
    <lineage>
        <taxon>Eukaryota</taxon>
        <taxon>Metazoa</taxon>
        <taxon>Spiralia</taxon>
        <taxon>Lophotrochozoa</taxon>
        <taxon>Mollusca</taxon>
        <taxon>Gastropoda</taxon>
        <taxon>Patellogastropoda</taxon>
        <taxon>Patelloidea</taxon>
        <taxon>Patellidae</taxon>
        <taxon>Patella</taxon>
    </lineage>
</organism>
<evidence type="ECO:0000313" key="2">
    <source>
        <dbReference type="Proteomes" id="UP001347796"/>
    </source>
</evidence>
<dbReference type="EMBL" id="JAZGQO010000021">
    <property type="protein sequence ID" value="KAK6166942.1"/>
    <property type="molecule type" value="Genomic_DNA"/>
</dbReference>
<comment type="caution">
    <text evidence="1">The sequence shown here is derived from an EMBL/GenBank/DDBJ whole genome shotgun (WGS) entry which is preliminary data.</text>
</comment>
<sequence length="145" mass="15574">MTLCIDSVSESIYISVNGAAIGNDLLSSLRICPIVDCAFNMMCLDAGVTTHTSYFTINGMKCAGCPTCSRLPIDVIAKREAVVTTGAPIKLDPVKILHLNICPMTMCAYPGSCQPSEYIQNYFDWNGKRCPGCVSCPSNLVVNPV</sequence>
<dbReference type="Proteomes" id="UP001347796">
    <property type="component" value="Unassembled WGS sequence"/>
</dbReference>
<proteinExistence type="predicted"/>
<reference evidence="1 2" key="1">
    <citation type="submission" date="2024-01" db="EMBL/GenBank/DDBJ databases">
        <title>The genome of the rayed Mediterranean limpet Patella caerulea (Linnaeus, 1758).</title>
        <authorList>
            <person name="Anh-Thu Weber A."/>
            <person name="Halstead-Nussloch G."/>
        </authorList>
    </citation>
    <scope>NUCLEOTIDE SEQUENCE [LARGE SCALE GENOMIC DNA]</scope>
    <source>
        <strain evidence="1">AATW-2023a</strain>
        <tissue evidence="1">Whole specimen</tissue>
    </source>
</reference>
<protein>
    <submittedName>
        <fullName evidence="1">Uncharacterized protein</fullName>
    </submittedName>
</protein>
<evidence type="ECO:0000313" key="1">
    <source>
        <dbReference type="EMBL" id="KAK6166942.1"/>
    </source>
</evidence>
<dbReference type="AlphaFoldDB" id="A0AAN8FYQ6"/>
<name>A0AAN8FYQ6_PATCE</name>
<accession>A0AAN8FYQ6</accession>
<keyword evidence="2" id="KW-1185">Reference proteome</keyword>
<gene>
    <name evidence="1" type="ORF">SNE40_023537</name>
</gene>